<feature type="transmembrane region" description="Helical" evidence="6">
    <location>
        <begin position="211"/>
        <end position="230"/>
    </location>
</feature>
<dbReference type="GO" id="GO:0005886">
    <property type="term" value="C:plasma membrane"/>
    <property type="evidence" value="ECO:0007669"/>
    <property type="project" value="UniProtKB-SubCell"/>
</dbReference>
<evidence type="ECO:0000256" key="5">
    <source>
        <dbReference type="ARBA" id="ARBA00023136"/>
    </source>
</evidence>
<dbReference type="PROSITE" id="PS50042">
    <property type="entry name" value="CNMP_BINDING_3"/>
    <property type="match status" value="1"/>
</dbReference>
<evidence type="ECO:0000256" key="2">
    <source>
        <dbReference type="ARBA" id="ARBA00022475"/>
    </source>
</evidence>
<keyword evidence="5 6" id="KW-0472">Membrane</keyword>
<feature type="transmembrane region" description="Helical" evidence="6">
    <location>
        <begin position="250"/>
        <end position="274"/>
    </location>
</feature>
<evidence type="ECO:0000256" key="6">
    <source>
        <dbReference type="SAM" id="Phobius"/>
    </source>
</evidence>
<keyword evidence="2" id="KW-1003">Cell membrane</keyword>
<evidence type="ECO:0000256" key="3">
    <source>
        <dbReference type="ARBA" id="ARBA00022692"/>
    </source>
</evidence>
<dbReference type="InterPro" id="IPR018490">
    <property type="entry name" value="cNMP-bd_dom_sf"/>
</dbReference>
<feature type="transmembrane region" description="Helical" evidence="6">
    <location>
        <begin position="38"/>
        <end position="61"/>
    </location>
</feature>
<evidence type="ECO:0000256" key="1">
    <source>
        <dbReference type="ARBA" id="ARBA00004651"/>
    </source>
</evidence>
<dbReference type="SUPFAM" id="SSF51206">
    <property type="entry name" value="cAMP-binding domain-like"/>
    <property type="match status" value="1"/>
</dbReference>
<proteinExistence type="predicted"/>
<dbReference type="Pfam" id="PF00027">
    <property type="entry name" value="cNMP_binding"/>
    <property type="match status" value="1"/>
</dbReference>
<feature type="transmembrane region" description="Helical" evidence="6">
    <location>
        <begin position="143"/>
        <end position="161"/>
    </location>
</feature>
<evidence type="ECO:0000259" key="7">
    <source>
        <dbReference type="PROSITE" id="PS50042"/>
    </source>
</evidence>
<dbReference type="PANTHER" id="PTHR30213">
    <property type="entry name" value="INNER MEMBRANE PROTEIN YHJD"/>
    <property type="match status" value="1"/>
</dbReference>
<comment type="subcellular location">
    <subcellularLocation>
        <location evidence="1">Cell membrane</location>
        <topology evidence="1">Multi-pass membrane protein</topology>
    </subcellularLocation>
</comment>
<dbReference type="InterPro" id="IPR000595">
    <property type="entry name" value="cNMP-bd_dom"/>
</dbReference>
<keyword evidence="9" id="KW-1185">Reference proteome</keyword>
<dbReference type="Gene3D" id="2.60.120.10">
    <property type="entry name" value="Jelly Rolls"/>
    <property type="match status" value="1"/>
</dbReference>
<dbReference type="Pfam" id="PF03631">
    <property type="entry name" value="Virul_fac_BrkB"/>
    <property type="match status" value="1"/>
</dbReference>
<dbReference type="CDD" id="cd00038">
    <property type="entry name" value="CAP_ED"/>
    <property type="match status" value="1"/>
</dbReference>
<gene>
    <name evidence="8" type="ORF">MB2181_01875</name>
</gene>
<comment type="caution">
    <text evidence="8">The sequence shown here is derived from an EMBL/GenBank/DDBJ whole genome shotgun (WGS) entry which is preliminary data.</text>
</comment>
<evidence type="ECO:0000313" key="9">
    <source>
        <dbReference type="Proteomes" id="UP000054262"/>
    </source>
</evidence>
<dbReference type="PANTHER" id="PTHR30213:SF0">
    <property type="entry name" value="UPF0761 MEMBRANE PROTEIN YIHY"/>
    <property type="match status" value="1"/>
</dbReference>
<dbReference type="OrthoDB" id="8531563at2"/>
<dbReference type="SMART" id="SM00100">
    <property type="entry name" value="cNMP"/>
    <property type="match status" value="1"/>
</dbReference>
<evidence type="ECO:0000313" key="8">
    <source>
        <dbReference type="EMBL" id="EAV46782.1"/>
    </source>
</evidence>
<keyword evidence="3 6" id="KW-0812">Transmembrane</keyword>
<accession>A0P5H2</accession>
<feature type="domain" description="Cyclic nucleotide-binding" evidence="7">
    <location>
        <begin position="303"/>
        <end position="403"/>
    </location>
</feature>
<dbReference type="InterPro" id="IPR014710">
    <property type="entry name" value="RmlC-like_jellyroll"/>
</dbReference>
<sequence length="407" mass="46461">MKLFKKGVDARQSESYFIFQEILSSFKRHNFLATNASISFFTLFAFIPLVLLILFFLSQWLSSSALALEKMQHITALLLPEMSNRIMAEVGKVSSTKASWGALWITILFLGSTPLTSALRSSFNNIFSAARKHTYLKNKVRDLLAVTAIMVLLFIYTSINIYLVQASNFFTDYVPLIEKNFLTSLLSFILLVIVVSFFFKIFIPVKTYSQYIFYGALVTSICWFGLSNTFSYFTSISEYYGVFFGGMRNLFISLIWLYLNTAALLIGAEVIAAFHKKEILLIKALFNIENIHRHPIHKKLMSYFGQRLKKDKIIFTVGDHDQRLFFVIEGEVGIVKGGKVVETISAGQYFGELSLLNKIPRVASAYVISDWARIIILPEKKMRQLLQEDNGIAMDFLKKMAQKLQVI</sequence>
<keyword evidence="4 6" id="KW-1133">Transmembrane helix</keyword>
<organism evidence="8 9">
    <name type="scientific">Methylophilales bacterium HTCC2181</name>
    <dbReference type="NCBI Taxonomy" id="383631"/>
    <lineage>
        <taxon>Bacteria</taxon>
        <taxon>Pseudomonadati</taxon>
        <taxon>Pseudomonadota</taxon>
        <taxon>Betaproteobacteria</taxon>
        <taxon>Nitrosomonadales</taxon>
        <taxon>OM43 clade</taxon>
    </lineage>
</organism>
<dbReference type="Proteomes" id="UP000054262">
    <property type="component" value="Unassembled WGS sequence"/>
</dbReference>
<dbReference type="AlphaFoldDB" id="A0P5H2"/>
<evidence type="ECO:0000256" key="4">
    <source>
        <dbReference type="ARBA" id="ARBA00022989"/>
    </source>
</evidence>
<dbReference type="EMBL" id="AAUX01000001">
    <property type="protein sequence ID" value="EAV46782.1"/>
    <property type="molecule type" value="Genomic_DNA"/>
</dbReference>
<feature type="transmembrane region" description="Helical" evidence="6">
    <location>
        <begin position="102"/>
        <end position="123"/>
    </location>
</feature>
<name>A0P5H2_9PROT</name>
<protein>
    <recommendedName>
        <fullName evidence="7">Cyclic nucleotide-binding domain-containing protein</fullName>
    </recommendedName>
</protein>
<feature type="transmembrane region" description="Helical" evidence="6">
    <location>
        <begin position="181"/>
        <end position="199"/>
    </location>
</feature>
<reference evidence="8 9" key="1">
    <citation type="submission" date="2006-11" db="EMBL/GenBank/DDBJ databases">
        <authorList>
            <person name="Giovannoni S."/>
            <person name="Vergin K."/>
            <person name="Ferriera S."/>
            <person name="Johnson J."/>
            <person name="Kravitz S."/>
            <person name="Beeson K."/>
            <person name="Sutton G."/>
            <person name="Rogers Y.-H."/>
            <person name="Friedman R."/>
            <person name="Frazier M."/>
            <person name="Venter J.C."/>
        </authorList>
    </citation>
    <scope>NUCLEOTIDE SEQUENCE [LARGE SCALE GENOMIC DNA]</scope>
    <source>
        <strain evidence="8 9">HTCC2181</strain>
    </source>
</reference>
<dbReference type="InterPro" id="IPR017039">
    <property type="entry name" value="Virul_fac_BrkB"/>
</dbReference>